<name>A0A934U6T2_9NOCA</name>
<accession>A0A934U6T2</accession>
<dbReference type="Proteomes" id="UP000655868">
    <property type="component" value="Unassembled WGS sequence"/>
</dbReference>
<keyword evidence="2" id="KW-1185">Reference proteome</keyword>
<gene>
    <name evidence="1" type="ORF">JGU71_28220</name>
</gene>
<sequence length="307" mass="32490">MVANPPAAPTYADPNLTASRYLQNPQWVARDLNTLMQQRYVGGELLRGREETTGGAVGYETVEGIFADSTPEIVAPGGEYTISPVGDGPGGLAKVVKSGLDTLVFDEAIKRRNMDPVDKGLLKLVNTEGRAIDQAVVSLIATSVTNTAAAATAWTAASPSVLRDILKAKAAIRGLNLGYEPNALLVDDNAWAYLASDPVIAAAMAREDKSNPIYSGRYEVIAGLEIMVTNAANLPGGVGTNAWVLDTRQLGFIATEDLAGGYQQATDLVQSKVMRVDNNDSWRLRVRANFAPVVTDPGAGFRISGVA</sequence>
<proteinExistence type="predicted"/>
<comment type="caution">
    <text evidence="1">The sequence shown here is derived from an EMBL/GenBank/DDBJ whole genome shotgun (WGS) entry which is preliminary data.</text>
</comment>
<evidence type="ECO:0008006" key="3">
    <source>
        <dbReference type="Google" id="ProtNLM"/>
    </source>
</evidence>
<dbReference type="InterPro" id="IPR053738">
    <property type="entry name" value="Lambda_capsid_assembly"/>
</dbReference>
<evidence type="ECO:0000313" key="2">
    <source>
        <dbReference type="Proteomes" id="UP000655868"/>
    </source>
</evidence>
<protein>
    <recommendedName>
        <fullName evidence="3">Major capsid protein</fullName>
    </recommendedName>
</protein>
<dbReference type="AlphaFoldDB" id="A0A934U6T2"/>
<dbReference type="RefSeq" id="WP_199708485.1">
    <property type="nucleotide sequence ID" value="NZ_JAEMNV010000014.1"/>
</dbReference>
<evidence type="ECO:0000313" key="1">
    <source>
        <dbReference type="EMBL" id="MBJ8342782.1"/>
    </source>
</evidence>
<reference evidence="1" key="1">
    <citation type="submission" date="2020-12" db="EMBL/GenBank/DDBJ databases">
        <title>Antrihabitans popcorni sp. nov. and Antrihabitans auranticaus sp. nov., isolated from a larva cave.</title>
        <authorList>
            <person name="Lee S.D."/>
            <person name="Kim I.S."/>
        </authorList>
    </citation>
    <scope>NUCLEOTIDE SEQUENCE</scope>
    <source>
        <strain evidence="1">YC3-6</strain>
    </source>
</reference>
<dbReference type="Gene3D" id="3.90.1690.10">
    <property type="entry name" value="phage-related protein like domain"/>
    <property type="match status" value="1"/>
</dbReference>
<organism evidence="1 2">
    <name type="scientific">Antrihabitans stalagmiti</name>
    <dbReference type="NCBI Taxonomy" id="2799499"/>
    <lineage>
        <taxon>Bacteria</taxon>
        <taxon>Bacillati</taxon>
        <taxon>Actinomycetota</taxon>
        <taxon>Actinomycetes</taxon>
        <taxon>Mycobacteriales</taxon>
        <taxon>Nocardiaceae</taxon>
        <taxon>Antrihabitans</taxon>
    </lineage>
</organism>
<dbReference type="Pfam" id="PF25209">
    <property type="entry name" value="Phage_capsid_4"/>
    <property type="match status" value="1"/>
</dbReference>
<dbReference type="EMBL" id="JAEMNV010000014">
    <property type="protein sequence ID" value="MBJ8342782.1"/>
    <property type="molecule type" value="Genomic_DNA"/>
</dbReference>